<keyword evidence="2" id="KW-1185">Reference proteome</keyword>
<dbReference type="AlphaFoldDB" id="A0A1W1YG35"/>
<organism evidence="1 2">
    <name type="scientific">Sporomusa malonica</name>
    <dbReference type="NCBI Taxonomy" id="112901"/>
    <lineage>
        <taxon>Bacteria</taxon>
        <taxon>Bacillati</taxon>
        <taxon>Bacillota</taxon>
        <taxon>Negativicutes</taxon>
        <taxon>Selenomonadales</taxon>
        <taxon>Sporomusaceae</taxon>
        <taxon>Sporomusa</taxon>
    </lineage>
</organism>
<reference evidence="1 2" key="1">
    <citation type="submission" date="2017-04" db="EMBL/GenBank/DDBJ databases">
        <authorList>
            <person name="Afonso C.L."/>
            <person name="Miller P.J."/>
            <person name="Scott M.A."/>
            <person name="Spackman E."/>
            <person name="Goraichik I."/>
            <person name="Dimitrov K.M."/>
            <person name="Suarez D.L."/>
            <person name="Swayne D.E."/>
        </authorList>
    </citation>
    <scope>NUCLEOTIDE SEQUENCE [LARGE SCALE GENOMIC DNA]</scope>
    <source>
        <strain evidence="1 2">DSM 5090</strain>
    </source>
</reference>
<name>A0A1W1YG35_9FIRM</name>
<gene>
    <name evidence="1" type="ORF">SAMN04488500_101335</name>
</gene>
<protein>
    <submittedName>
        <fullName evidence="1">Uncharacterized protein</fullName>
    </submittedName>
</protein>
<dbReference type="EMBL" id="FWXI01000001">
    <property type="protein sequence ID" value="SMC35127.1"/>
    <property type="molecule type" value="Genomic_DNA"/>
</dbReference>
<sequence length="59" mass="6891">MNKCQQYFVIIIPIIMLMTAVQPVLAAVELSVEDCTALALKNNYEEHLKQNWNRPWVCR</sequence>
<dbReference type="Proteomes" id="UP000192738">
    <property type="component" value="Unassembled WGS sequence"/>
</dbReference>
<evidence type="ECO:0000313" key="1">
    <source>
        <dbReference type="EMBL" id="SMC35127.1"/>
    </source>
</evidence>
<evidence type="ECO:0000313" key="2">
    <source>
        <dbReference type="Proteomes" id="UP000192738"/>
    </source>
</evidence>
<dbReference type="STRING" id="112901.SAMN04488500_101335"/>
<accession>A0A1W1YG35</accession>
<dbReference type="RefSeq" id="WP_084573842.1">
    <property type="nucleotide sequence ID" value="NZ_CP155572.1"/>
</dbReference>
<proteinExistence type="predicted"/>